<proteinExistence type="inferred from homology"/>
<dbReference type="SUPFAM" id="SSF90002">
    <property type="entry name" value="Hypothetical protein YjiA, C-terminal domain"/>
    <property type="match status" value="1"/>
</dbReference>
<dbReference type="InterPro" id="IPR036627">
    <property type="entry name" value="CobW-likC_sf"/>
</dbReference>
<dbReference type="Proteomes" id="UP000295391">
    <property type="component" value="Unassembled WGS sequence"/>
</dbReference>
<keyword evidence="9" id="KW-1185">Reference proteome</keyword>
<evidence type="ECO:0000313" key="9">
    <source>
        <dbReference type="Proteomes" id="UP000295391"/>
    </source>
</evidence>
<feature type="domain" description="CobW C-terminal" evidence="7">
    <location>
        <begin position="241"/>
        <end position="336"/>
    </location>
</feature>
<comment type="catalytic activity">
    <reaction evidence="6">
        <text>GTP + H2O = GDP + phosphate + H(+)</text>
        <dbReference type="Rhea" id="RHEA:19669"/>
        <dbReference type="ChEBI" id="CHEBI:15377"/>
        <dbReference type="ChEBI" id="CHEBI:15378"/>
        <dbReference type="ChEBI" id="CHEBI:37565"/>
        <dbReference type="ChEBI" id="CHEBI:43474"/>
        <dbReference type="ChEBI" id="CHEBI:58189"/>
    </reaction>
    <physiologicalReaction direction="left-to-right" evidence="6">
        <dbReference type="Rhea" id="RHEA:19670"/>
    </physiologicalReaction>
</comment>
<comment type="caution">
    <text evidence="8">The sequence shown here is derived from an EMBL/GenBank/DDBJ whole genome shotgun (WGS) entry which is preliminary data.</text>
</comment>
<evidence type="ECO:0000313" key="8">
    <source>
        <dbReference type="EMBL" id="TDQ62046.1"/>
    </source>
</evidence>
<evidence type="ECO:0000256" key="5">
    <source>
        <dbReference type="ARBA" id="ARBA00045658"/>
    </source>
</evidence>
<dbReference type="Pfam" id="PF02492">
    <property type="entry name" value="cobW"/>
    <property type="match status" value="1"/>
</dbReference>
<dbReference type="RefSeq" id="WP_133573717.1">
    <property type="nucleotide sequence ID" value="NZ_SNYR01000003.1"/>
</dbReference>
<evidence type="ECO:0000256" key="3">
    <source>
        <dbReference type="ARBA" id="ARBA00023186"/>
    </source>
</evidence>
<dbReference type="CDD" id="cd03112">
    <property type="entry name" value="CobW-like"/>
    <property type="match status" value="1"/>
</dbReference>
<dbReference type="PANTHER" id="PTHR13748:SF62">
    <property type="entry name" value="COBW DOMAIN-CONTAINING PROTEIN"/>
    <property type="match status" value="1"/>
</dbReference>
<dbReference type="SUPFAM" id="SSF52540">
    <property type="entry name" value="P-loop containing nucleoside triphosphate hydrolases"/>
    <property type="match status" value="1"/>
</dbReference>
<dbReference type="InterPro" id="IPR011629">
    <property type="entry name" value="CobW-like_C"/>
</dbReference>
<dbReference type="GO" id="GO:0005737">
    <property type="term" value="C:cytoplasm"/>
    <property type="evidence" value="ECO:0007669"/>
    <property type="project" value="TreeGrafter"/>
</dbReference>
<evidence type="ECO:0000259" key="7">
    <source>
        <dbReference type="SMART" id="SM00833"/>
    </source>
</evidence>
<dbReference type="GO" id="GO:0016787">
    <property type="term" value="F:hydrolase activity"/>
    <property type="evidence" value="ECO:0007669"/>
    <property type="project" value="UniProtKB-KW"/>
</dbReference>
<keyword evidence="1" id="KW-0547">Nucleotide-binding</keyword>
<dbReference type="Gene3D" id="3.40.50.300">
    <property type="entry name" value="P-loop containing nucleotide triphosphate hydrolases"/>
    <property type="match status" value="1"/>
</dbReference>
<evidence type="ECO:0000256" key="6">
    <source>
        <dbReference type="ARBA" id="ARBA00049117"/>
    </source>
</evidence>
<dbReference type="SMART" id="SM00833">
    <property type="entry name" value="CobW_C"/>
    <property type="match status" value="1"/>
</dbReference>
<comment type="function">
    <text evidence="5">Zinc chaperone that directly transfers zinc cofactor to target proteins, thereby activating them. Zinc is transferred from the CXCC motif in the GTPase domain to the zinc binding site in target proteins in a process requiring GTP hydrolysis.</text>
</comment>
<keyword evidence="3" id="KW-0143">Chaperone</keyword>
<evidence type="ECO:0000256" key="2">
    <source>
        <dbReference type="ARBA" id="ARBA00022801"/>
    </source>
</evidence>
<protein>
    <submittedName>
        <fullName evidence="8">G3E family GTPase</fullName>
    </submittedName>
</protein>
<dbReference type="Gene3D" id="3.30.1220.10">
    <property type="entry name" value="CobW-like, C-terminal domain"/>
    <property type="match status" value="1"/>
</dbReference>
<keyword evidence="2" id="KW-0378">Hydrolase</keyword>
<name>A0A4R6VK80_9HYPH</name>
<dbReference type="AlphaFoldDB" id="A0A4R6VK80"/>
<evidence type="ECO:0000256" key="4">
    <source>
        <dbReference type="ARBA" id="ARBA00034320"/>
    </source>
</evidence>
<gene>
    <name evidence="8" type="ORF">ATL17_3150</name>
</gene>
<comment type="similarity">
    <text evidence="4">Belongs to the SIMIBI class G3E GTPase family. ZNG1 subfamily.</text>
</comment>
<dbReference type="GO" id="GO:0000166">
    <property type="term" value="F:nucleotide binding"/>
    <property type="evidence" value="ECO:0007669"/>
    <property type="project" value="UniProtKB-KW"/>
</dbReference>
<dbReference type="InterPro" id="IPR027417">
    <property type="entry name" value="P-loop_NTPase"/>
</dbReference>
<dbReference type="PANTHER" id="PTHR13748">
    <property type="entry name" value="COBW-RELATED"/>
    <property type="match status" value="1"/>
</dbReference>
<reference evidence="8 9" key="1">
    <citation type="submission" date="2019-03" db="EMBL/GenBank/DDBJ databases">
        <title>Genomic Encyclopedia of Type Strains, Phase III (KMG-III): the genomes of soil and plant-associated and newly described type strains.</title>
        <authorList>
            <person name="Whitman W."/>
        </authorList>
    </citation>
    <scope>NUCLEOTIDE SEQUENCE [LARGE SCALE GENOMIC DNA]</scope>
    <source>
        <strain evidence="8 9">CGMCC 1.7002</strain>
    </source>
</reference>
<dbReference type="EMBL" id="SNYR01000003">
    <property type="protein sequence ID" value="TDQ62046.1"/>
    <property type="molecule type" value="Genomic_DNA"/>
</dbReference>
<organism evidence="8 9">
    <name type="scientific">Maritalea mobilis</name>
    <dbReference type="NCBI Taxonomy" id="483324"/>
    <lineage>
        <taxon>Bacteria</taxon>
        <taxon>Pseudomonadati</taxon>
        <taxon>Pseudomonadota</taxon>
        <taxon>Alphaproteobacteria</taxon>
        <taxon>Hyphomicrobiales</taxon>
        <taxon>Devosiaceae</taxon>
        <taxon>Maritalea</taxon>
    </lineage>
</organism>
<accession>A0A4R6VK80</accession>
<dbReference type="Pfam" id="PF07683">
    <property type="entry name" value="CobW_C"/>
    <property type="match status" value="1"/>
</dbReference>
<evidence type="ECO:0000256" key="1">
    <source>
        <dbReference type="ARBA" id="ARBA00022741"/>
    </source>
</evidence>
<dbReference type="OrthoDB" id="9808822at2"/>
<sequence>MASEQPIPVTMVTGFLGAGKTTLLNHLLGQPDLDGTLAIINEFGEIGLDHLLLEVTDERMALLDNGCVCCTVREDLVQTLLEANQKRIAGELNFNRVILETTGLADPAPILHALMAHPELEEQFEIETVISLVDATSGAQTLRTHDEAKKQLACADQVILTKTDIARPDQTASTKGLIEDLNPTAQLHIVRNGDVASAQLFNRAYGTKSRDAKDYAGWMEADHEHQCDAHCDHEHHRHDGIATYAFTSDQPVDWMLFREWLDNLAALKGADLLRMKGIVNITEDADRPMVVHGVQHVFHRPKQLNNWPSDDRRTRLIFIVKNITLDTIERTLIKFAQLEPARLSARTLGGASH</sequence>
<dbReference type="InterPro" id="IPR003495">
    <property type="entry name" value="CobW/HypB/UreG_nucleotide-bd"/>
</dbReference>
<dbReference type="InterPro" id="IPR051316">
    <property type="entry name" value="Zinc-reg_GTPase_activator"/>
</dbReference>